<organism evidence="2 3">
    <name type="scientific">Paraburkholderia phytofirmans OLGA172</name>
    <dbReference type="NCBI Taxonomy" id="1417228"/>
    <lineage>
        <taxon>Bacteria</taxon>
        <taxon>Pseudomonadati</taxon>
        <taxon>Pseudomonadota</taxon>
        <taxon>Betaproteobacteria</taxon>
        <taxon>Burkholderiales</taxon>
        <taxon>Burkholderiaceae</taxon>
        <taxon>Paraburkholderia</taxon>
    </lineage>
</organism>
<dbReference type="Gene3D" id="4.10.220.110">
    <property type="match status" value="1"/>
</dbReference>
<protein>
    <recommendedName>
        <fullName evidence="1">Gp5/Type VI secretion system Vgr protein OB-fold domain-containing protein</fullName>
    </recommendedName>
</protein>
<dbReference type="Gene3D" id="2.40.50.230">
    <property type="entry name" value="Gp5 N-terminal domain"/>
    <property type="match status" value="1"/>
</dbReference>
<dbReference type="STRING" id="1804984.AYM40_06200"/>
<keyword evidence="3" id="KW-1185">Reference proteome</keyword>
<dbReference type="OrthoDB" id="1907165at2"/>
<name>A0A160FJA9_9BURK</name>
<evidence type="ECO:0000313" key="2">
    <source>
        <dbReference type="EMBL" id="ANB72006.1"/>
    </source>
</evidence>
<feature type="domain" description="Gp5/Type VI secretion system Vgr protein OB-fold" evidence="1">
    <location>
        <begin position="368"/>
        <end position="441"/>
    </location>
</feature>
<accession>A0A160FJA9</accession>
<proteinExistence type="predicted"/>
<evidence type="ECO:0000313" key="3">
    <source>
        <dbReference type="Proteomes" id="UP000076852"/>
    </source>
</evidence>
<dbReference type="KEGG" id="buz:AYM40_06200"/>
<dbReference type="Gene3D" id="3.55.50.10">
    <property type="entry name" value="Baseplate protein-like domains"/>
    <property type="match status" value="1"/>
</dbReference>
<evidence type="ECO:0000259" key="1">
    <source>
        <dbReference type="Pfam" id="PF04717"/>
    </source>
</evidence>
<dbReference type="RefSeq" id="WP_063495454.1">
    <property type="nucleotide sequence ID" value="NZ_CP014578.1"/>
</dbReference>
<dbReference type="SUPFAM" id="SSF69255">
    <property type="entry name" value="gp5 N-terminal domain-like"/>
    <property type="match status" value="1"/>
</dbReference>
<dbReference type="SUPFAM" id="SSF69279">
    <property type="entry name" value="Phage tail proteins"/>
    <property type="match status" value="1"/>
</dbReference>
<dbReference type="EMBL" id="CP014578">
    <property type="protein sequence ID" value="ANB72006.1"/>
    <property type="molecule type" value="Genomic_DNA"/>
</dbReference>
<sequence>MRPTPLIVLLTGEPPAPLRVLKPIWADTHHKVNGIPAGTVVLSVAGNALETLPSCDEDIELCTPGRSIAILLVEHGIESCIFRGVIVQQTLKMRRDRVELTLSLRHGLQALVSTHRSQVFQEQNDAAIAGRLLLEQAIPLLSVTGMDTVYDQLVQFRCSDWNFLRCRLNANGVWLFPAPEGVEIMRPVLSGIPSHTLHQHARLTGEDPLIEEGSWSFSEQYQPSALTVTTWDDKAQISQTALAGVAVLGTQAFNAAQGNRLNATSWAFNYSTSLRFDAATSLATGLLMNLQAAGVQGEFAVEGSIDYRLGQTLAIEDYGRSVDGHGIITGIRHRISKEEGWRTTVSVGNDDFTRDATLVPRVTGLHIGVVAPFEEDISGMNRLRVRMPVLGDMDNVLWARFSSPYASQMSGFCFYPETGDEVVVGFFDEDPGCPVILGAMHNPVNRAPIAPSQENTNKALVTNKEGRQFQLSFDTLANAVELASSDNKLTLREGATLESKEVLSVKASSISIEGDKATLSGKSMVNITGAKIDLSH</sequence>
<dbReference type="Gene3D" id="2.30.110.50">
    <property type="match status" value="1"/>
</dbReference>
<dbReference type="Proteomes" id="UP000076852">
    <property type="component" value="Chromosome 1"/>
</dbReference>
<dbReference type="InterPro" id="IPR037026">
    <property type="entry name" value="Vgr_OB-fold_dom_sf"/>
</dbReference>
<reference evidence="2 3" key="1">
    <citation type="journal article" date="2016" name="Gene">
        <title>PacBio SMRT assembly of a complex multi-replicon genome reveals chlorocatechol degradative operon in a region of genome plasticity.</title>
        <authorList>
            <person name="Ricker N."/>
            <person name="Shen S.Y."/>
            <person name="Goordial J."/>
            <person name="Jin S."/>
            <person name="Fulthorpe R.R."/>
        </authorList>
    </citation>
    <scope>NUCLEOTIDE SEQUENCE [LARGE SCALE GENOMIC DNA]</scope>
    <source>
        <strain evidence="2 3">OLGA172</strain>
    </source>
</reference>
<dbReference type="Pfam" id="PF05954">
    <property type="entry name" value="Phage_GPD"/>
    <property type="match status" value="1"/>
</dbReference>
<dbReference type="Pfam" id="PF04717">
    <property type="entry name" value="Phage_base_V"/>
    <property type="match status" value="1"/>
</dbReference>
<dbReference type="InterPro" id="IPR006531">
    <property type="entry name" value="Gp5/Vgr_OB"/>
</dbReference>
<gene>
    <name evidence="2" type="ORF">AYM40_06200</name>
</gene>
<dbReference type="AlphaFoldDB" id="A0A160FJA9"/>